<feature type="transmembrane region" description="Helical" evidence="1">
    <location>
        <begin position="110"/>
        <end position="130"/>
    </location>
</feature>
<gene>
    <name evidence="2" type="ORF">BSZ40_10150</name>
</gene>
<feature type="transmembrane region" description="Helical" evidence="1">
    <location>
        <begin position="51"/>
        <end position="73"/>
    </location>
</feature>
<keyword evidence="1" id="KW-0472">Membrane</keyword>
<accession>A0A1Q5PTI0</accession>
<evidence type="ECO:0000313" key="3">
    <source>
        <dbReference type="Proteomes" id="UP000185612"/>
    </source>
</evidence>
<name>A0A1Q5PTI0_9ACTO</name>
<dbReference type="EMBL" id="MQVS01000013">
    <property type="protein sequence ID" value="OKL50883.1"/>
    <property type="molecule type" value="Genomic_DNA"/>
</dbReference>
<organism evidence="2 3">
    <name type="scientific">Buchananella hordeovulneris</name>
    <dbReference type="NCBI Taxonomy" id="52770"/>
    <lineage>
        <taxon>Bacteria</taxon>
        <taxon>Bacillati</taxon>
        <taxon>Actinomycetota</taxon>
        <taxon>Actinomycetes</taxon>
        <taxon>Actinomycetales</taxon>
        <taxon>Actinomycetaceae</taxon>
        <taxon>Buchananella</taxon>
    </lineage>
</organism>
<protein>
    <submittedName>
        <fullName evidence="2">Uncharacterized protein</fullName>
    </submittedName>
</protein>
<keyword evidence="1" id="KW-1133">Transmembrane helix</keyword>
<comment type="caution">
    <text evidence="2">The sequence shown here is derived from an EMBL/GenBank/DDBJ whole genome shotgun (WGS) entry which is preliminary data.</text>
</comment>
<dbReference type="STRING" id="52770.BSZ40_10150"/>
<evidence type="ECO:0000313" key="2">
    <source>
        <dbReference type="EMBL" id="OKL50883.1"/>
    </source>
</evidence>
<dbReference type="InParanoid" id="A0A1Q5PTI0"/>
<keyword evidence="3" id="KW-1185">Reference proteome</keyword>
<keyword evidence="1" id="KW-0812">Transmembrane</keyword>
<reference evidence="3" key="1">
    <citation type="submission" date="2016-12" db="EMBL/GenBank/DDBJ databases">
        <authorList>
            <person name="Meng X."/>
        </authorList>
    </citation>
    <scope>NUCLEOTIDE SEQUENCE [LARGE SCALE GENOMIC DNA]</scope>
    <source>
        <strain evidence="3">DSM 20732</strain>
    </source>
</reference>
<dbReference type="AlphaFoldDB" id="A0A1Q5PTI0"/>
<feature type="transmembrane region" description="Helical" evidence="1">
    <location>
        <begin position="80"/>
        <end position="104"/>
    </location>
</feature>
<dbReference type="Proteomes" id="UP000185612">
    <property type="component" value="Unassembled WGS sequence"/>
</dbReference>
<proteinExistence type="predicted"/>
<sequence length="440" mass="46638">MIAAQREVIARAVADRDSAARRAIERIEQAGAADGLADKWWDDWGAPLVKLVSKLAGLVATLAGMLAIVLAFVPFVGPILAAGLLAISGLASLLAALADVTLAISGDGTWGQAALSIVFAGLSCIGLGSLRTMAGSAKGLASAPKMWANAGGLRQVGGARGLARAYGANAKTAALELRQATIQTLRHPATKLKNAAKALRANRWTTPGRGAKDRLKELVAKSDQLKAERDELIAQIEDLLPEGYAVKHLSSKRIEDTLEKMELEGVSGTVTGRLQIDAIKLSKLHGRISRIGEEIGEVGGLAHLEGQGVRVVDSFLAPGPGKMRLDAMGLSADGKTLIVAEFKGLKAELSGTPRATMLEGLAKQGTAPYTRDRMLTDSRVAQYLADTPRVWGTVTSGQMQYQLQVIYTRSPEIIKSTVLDFDLTPEVLEELTKRVNKLLS</sequence>
<evidence type="ECO:0000256" key="1">
    <source>
        <dbReference type="SAM" id="Phobius"/>
    </source>
</evidence>